<organism evidence="2 3">
    <name type="scientific">Kosakonia arachidis</name>
    <dbReference type="NCBI Taxonomy" id="551989"/>
    <lineage>
        <taxon>Bacteria</taxon>
        <taxon>Pseudomonadati</taxon>
        <taxon>Pseudomonadota</taxon>
        <taxon>Gammaproteobacteria</taxon>
        <taxon>Enterobacterales</taxon>
        <taxon>Enterobacteriaceae</taxon>
        <taxon>Kosakonia</taxon>
    </lineage>
</organism>
<name>A0A1I6XN50_9ENTR</name>
<evidence type="ECO:0000313" key="3">
    <source>
        <dbReference type="Proteomes" id="UP000199187"/>
    </source>
</evidence>
<gene>
    <name evidence="2" type="ORF">SAMN05192562_10186</name>
</gene>
<dbReference type="EMBL" id="FPAU01000001">
    <property type="protein sequence ID" value="SFT39527.1"/>
    <property type="molecule type" value="Genomic_DNA"/>
</dbReference>
<sequence length="34" mass="3617">MSASGLVNDIRVASADIKKAPEGASHTEHRNKLI</sequence>
<dbReference type="Proteomes" id="UP000199187">
    <property type="component" value="Unassembled WGS sequence"/>
</dbReference>
<keyword evidence="3" id="KW-1185">Reference proteome</keyword>
<protein>
    <submittedName>
        <fullName evidence="2">Uncharacterized protein</fullName>
    </submittedName>
</protein>
<dbReference type="AlphaFoldDB" id="A0A1I6XN50"/>
<evidence type="ECO:0000313" key="2">
    <source>
        <dbReference type="EMBL" id="SFT39527.1"/>
    </source>
</evidence>
<feature type="compositionally biased region" description="Basic and acidic residues" evidence="1">
    <location>
        <begin position="16"/>
        <end position="34"/>
    </location>
</feature>
<accession>A0A1I6XN50</accession>
<evidence type="ECO:0000256" key="1">
    <source>
        <dbReference type="SAM" id="MobiDB-lite"/>
    </source>
</evidence>
<reference evidence="3" key="1">
    <citation type="submission" date="2016-10" db="EMBL/GenBank/DDBJ databases">
        <authorList>
            <person name="Varghese N."/>
            <person name="Submissions S."/>
        </authorList>
    </citation>
    <scope>NUCLEOTIDE SEQUENCE [LARGE SCALE GENOMIC DNA]</scope>
    <source>
        <strain evidence="3">Ah-143</strain>
    </source>
</reference>
<proteinExistence type="predicted"/>
<feature type="region of interest" description="Disordered" evidence="1">
    <location>
        <begin position="15"/>
        <end position="34"/>
    </location>
</feature>